<sequence length="129" mass="14426">MSRYREWDLACKVYVGNLGNNASKNELEDVFSKYGPLRNVWVARNPPGFAFIEFEDPRDAEDAVRALDGTRCCGTRIIVEMSNGKTRSGRGGGRRRSPVRRSRVMVKLTSKLLQGVTSCLLHPPPSIIT</sequence>
<proteinExistence type="evidence at transcript level"/>
<accession>A0A0P4VH98</accession>
<evidence type="ECO:0000259" key="3">
    <source>
        <dbReference type="PROSITE" id="PS50102"/>
    </source>
</evidence>
<protein>
    <submittedName>
        <fullName evidence="4">Putative rna-binding protein</fullName>
    </submittedName>
</protein>
<dbReference type="Gene3D" id="3.30.70.330">
    <property type="match status" value="1"/>
</dbReference>
<name>A0A0P4VH98_9HEMI</name>
<dbReference type="AlphaFoldDB" id="A0A0P4VH98"/>
<organism evidence="4">
    <name type="scientific">Rhodnius neglectus</name>
    <dbReference type="NCBI Taxonomy" id="72488"/>
    <lineage>
        <taxon>Eukaryota</taxon>
        <taxon>Metazoa</taxon>
        <taxon>Ecdysozoa</taxon>
        <taxon>Arthropoda</taxon>
        <taxon>Hexapoda</taxon>
        <taxon>Insecta</taxon>
        <taxon>Pterygota</taxon>
        <taxon>Neoptera</taxon>
        <taxon>Paraneoptera</taxon>
        <taxon>Hemiptera</taxon>
        <taxon>Heteroptera</taxon>
        <taxon>Panheteroptera</taxon>
        <taxon>Cimicomorpha</taxon>
        <taxon>Reduviidae</taxon>
        <taxon>Triatominae</taxon>
        <taxon>Rhodnius</taxon>
    </lineage>
</organism>
<dbReference type="PROSITE" id="PS50102">
    <property type="entry name" value="RRM"/>
    <property type="match status" value="1"/>
</dbReference>
<dbReference type="CDD" id="cd12373">
    <property type="entry name" value="RRM_SRSF3_like"/>
    <property type="match status" value="1"/>
</dbReference>
<dbReference type="InterPro" id="IPR050907">
    <property type="entry name" value="SRSF"/>
</dbReference>
<dbReference type="InterPro" id="IPR012677">
    <property type="entry name" value="Nucleotide-bd_a/b_plait_sf"/>
</dbReference>
<feature type="domain" description="RRM" evidence="3">
    <location>
        <begin position="11"/>
        <end position="84"/>
    </location>
</feature>
<evidence type="ECO:0000256" key="1">
    <source>
        <dbReference type="ARBA" id="ARBA00022884"/>
    </source>
</evidence>
<evidence type="ECO:0000313" key="4">
    <source>
        <dbReference type="EMBL" id="JAI53798.1"/>
    </source>
</evidence>
<dbReference type="InterPro" id="IPR000504">
    <property type="entry name" value="RRM_dom"/>
</dbReference>
<reference evidence="4" key="1">
    <citation type="journal article" date="2016" name="PLoS Negl. Trop. Dis.">
        <title>A Deep Insight into the Sialome of Rhodnius neglectus, a Vector of Chagas Disease.</title>
        <authorList>
            <person name="Santiago P.B."/>
            <person name="Assumpcao T.C."/>
            <person name="Araujo C.N."/>
            <person name="Bastos I.M."/>
            <person name="Neves D."/>
            <person name="Silva I.G."/>
            <person name="Charneau S."/>
            <person name="Queiroz R.M."/>
            <person name="Raiol T."/>
            <person name="Oliveira J.V."/>
            <person name="Sousa M.V."/>
            <person name="Calvo E."/>
            <person name="Ribeiro J.M."/>
            <person name="Santana J.M."/>
        </authorList>
    </citation>
    <scope>NUCLEOTIDE SEQUENCE</scope>
    <source>
        <tissue evidence="4">Salivary glands</tissue>
    </source>
</reference>
<dbReference type="PANTHER" id="PTHR23147">
    <property type="entry name" value="SERINE/ARGININE RICH SPLICING FACTOR"/>
    <property type="match status" value="1"/>
</dbReference>
<dbReference type="Pfam" id="PF00076">
    <property type="entry name" value="RRM_1"/>
    <property type="match status" value="1"/>
</dbReference>
<dbReference type="GO" id="GO:0003723">
    <property type="term" value="F:RNA binding"/>
    <property type="evidence" value="ECO:0007669"/>
    <property type="project" value="UniProtKB-UniRule"/>
</dbReference>
<dbReference type="SMART" id="SM00360">
    <property type="entry name" value="RRM"/>
    <property type="match status" value="1"/>
</dbReference>
<dbReference type="SUPFAM" id="SSF54928">
    <property type="entry name" value="RNA-binding domain, RBD"/>
    <property type="match status" value="1"/>
</dbReference>
<evidence type="ECO:0000256" key="2">
    <source>
        <dbReference type="PROSITE-ProRule" id="PRU00176"/>
    </source>
</evidence>
<dbReference type="InterPro" id="IPR035979">
    <property type="entry name" value="RBD_domain_sf"/>
</dbReference>
<dbReference type="EMBL" id="GDKW01002797">
    <property type="protein sequence ID" value="JAI53798.1"/>
    <property type="molecule type" value="mRNA"/>
</dbReference>
<dbReference type="FunFam" id="3.30.70.330:FF:000899">
    <property type="entry name" value="RNA-binding protein 1"/>
    <property type="match status" value="1"/>
</dbReference>
<keyword evidence="1 2" id="KW-0694">RNA-binding</keyword>